<dbReference type="InterPro" id="IPR004753">
    <property type="entry name" value="MreB"/>
</dbReference>
<keyword evidence="3" id="KW-0143">Chaperone</keyword>
<protein>
    <submittedName>
        <fullName evidence="6">Hsp70 family protein</fullName>
    </submittedName>
</protein>
<organism evidence="6 7">
    <name type="scientific">Mycolicibacter acidiphilus</name>
    <dbReference type="NCBI Taxonomy" id="2835306"/>
    <lineage>
        <taxon>Bacteria</taxon>
        <taxon>Bacillati</taxon>
        <taxon>Actinomycetota</taxon>
        <taxon>Actinomycetes</taxon>
        <taxon>Mycobacteriales</taxon>
        <taxon>Mycobacteriaceae</taxon>
        <taxon>Mycolicibacter</taxon>
    </lineage>
</organism>
<name>A0ABS5RE62_9MYCO</name>
<dbReference type="EMBL" id="JAHCLR010000003">
    <property type="protein sequence ID" value="MBS9532570.1"/>
    <property type="molecule type" value="Genomic_DNA"/>
</dbReference>
<dbReference type="PANTHER" id="PTHR42749:SF1">
    <property type="entry name" value="CELL SHAPE-DETERMINING PROTEIN MREB"/>
    <property type="match status" value="1"/>
</dbReference>
<proteinExistence type="predicted"/>
<dbReference type="Proteomes" id="UP001519535">
    <property type="component" value="Unassembled WGS sequence"/>
</dbReference>
<dbReference type="Pfam" id="PF00012">
    <property type="entry name" value="HSP70"/>
    <property type="match status" value="1"/>
</dbReference>
<evidence type="ECO:0000256" key="2">
    <source>
        <dbReference type="ARBA" id="ARBA00022840"/>
    </source>
</evidence>
<dbReference type="Gene3D" id="3.90.640.10">
    <property type="entry name" value="Actin, Chain A, domain 4"/>
    <property type="match status" value="1"/>
</dbReference>
<keyword evidence="7" id="KW-1185">Reference proteome</keyword>
<reference evidence="6 7" key="1">
    <citation type="submission" date="2021-05" db="EMBL/GenBank/DDBJ databases">
        <title>Mycobacterium acidophilum sp. nov., an extremely acid-tolerant member of the genus Mycobacterium.</title>
        <authorList>
            <person name="Xia J."/>
        </authorList>
    </citation>
    <scope>NUCLEOTIDE SEQUENCE [LARGE SCALE GENOMIC DNA]</scope>
    <source>
        <strain evidence="6 7">M1</strain>
    </source>
</reference>
<feature type="region of interest" description="Disordered" evidence="4">
    <location>
        <begin position="415"/>
        <end position="461"/>
    </location>
</feature>
<keyword evidence="1" id="KW-0547">Nucleotide-binding</keyword>
<keyword evidence="5" id="KW-1133">Transmembrane helix</keyword>
<dbReference type="InterPro" id="IPR013126">
    <property type="entry name" value="Hsp_70_fam"/>
</dbReference>
<gene>
    <name evidence="6" type="ORF">KIH27_03095</name>
</gene>
<comment type="caution">
    <text evidence="6">The sequence shown here is derived from an EMBL/GenBank/DDBJ whole genome shotgun (WGS) entry which is preliminary data.</text>
</comment>
<dbReference type="SUPFAM" id="SSF53067">
    <property type="entry name" value="Actin-like ATPase domain"/>
    <property type="match status" value="1"/>
</dbReference>
<dbReference type="InterPro" id="IPR043129">
    <property type="entry name" value="ATPase_NBD"/>
</dbReference>
<evidence type="ECO:0000256" key="1">
    <source>
        <dbReference type="ARBA" id="ARBA00022741"/>
    </source>
</evidence>
<keyword evidence="2" id="KW-0067">ATP-binding</keyword>
<sequence>MTEPLGLSIGTINLVAARIGQPPLLGPATLTLPDGTVMRGFVERVGYPAPLKAADGSTHRGEDLTAAALDALAGSAGYGAPVTVAVPAHWGPGPVAALRTALGSHPGLMVDGVPPTLIPDAAAAVAALEPRLPRTGVVALCDFGGSGTGITLVDAAAGFAPIGPTLRYGGFSGEQVDQAVLTYLLARLRDTSGVEPAGDTALRSLTRLREHCRSAKEQLTGQTATTVVVDLPGFTGEIPLTRTELATVIAVPLDGVVDAVSDTLARHGVATGHLTAVAIVGGGAAIPAVGTQLTERLGVPVIAASDPACAAATGAALLAGQPVTDTGRTAPTAAGSLAWSKDDSKAGEPLPYSESDYTFAGPHTRVSAPKPAYPDGPDSPAAPERAGRRSLLLITLAAVLAAVLSLTVLWGVTRSSDRPERPGADTAQTTSVTTTGPTTAVPPQTTPPSSTTPHRQHRPGR</sequence>
<evidence type="ECO:0000256" key="5">
    <source>
        <dbReference type="SAM" id="Phobius"/>
    </source>
</evidence>
<dbReference type="PRINTS" id="PR01652">
    <property type="entry name" value="SHAPEPROTEIN"/>
</dbReference>
<evidence type="ECO:0000313" key="7">
    <source>
        <dbReference type="Proteomes" id="UP001519535"/>
    </source>
</evidence>
<dbReference type="PANTHER" id="PTHR42749">
    <property type="entry name" value="CELL SHAPE-DETERMINING PROTEIN MREB"/>
    <property type="match status" value="1"/>
</dbReference>
<evidence type="ECO:0000256" key="3">
    <source>
        <dbReference type="ARBA" id="ARBA00023186"/>
    </source>
</evidence>
<feature type="compositionally biased region" description="Low complexity" evidence="4">
    <location>
        <begin position="426"/>
        <end position="453"/>
    </location>
</feature>
<keyword evidence="5" id="KW-0812">Transmembrane</keyword>
<evidence type="ECO:0000313" key="6">
    <source>
        <dbReference type="EMBL" id="MBS9532570.1"/>
    </source>
</evidence>
<feature type="transmembrane region" description="Helical" evidence="5">
    <location>
        <begin position="391"/>
        <end position="412"/>
    </location>
</feature>
<feature type="region of interest" description="Disordered" evidence="4">
    <location>
        <begin position="322"/>
        <end position="384"/>
    </location>
</feature>
<dbReference type="Gene3D" id="3.30.420.40">
    <property type="match status" value="2"/>
</dbReference>
<dbReference type="RefSeq" id="WP_214091441.1">
    <property type="nucleotide sequence ID" value="NZ_JAHCLR010000003.1"/>
</dbReference>
<keyword evidence="5" id="KW-0472">Membrane</keyword>
<accession>A0ABS5RE62</accession>
<evidence type="ECO:0000256" key="4">
    <source>
        <dbReference type="SAM" id="MobiDB-lite"/>
    </source>
</evidence>